<proteinExistence type="predicted"/>
<sequence>MLPRFAYILELNNLGSVVEYKVDADDRFLYFFMALSASISGWQHCCLVIFIDGTSLKNKYGGTLLSSSTLDANYQIFPLAFCVVDSKNDSSWTWFSNQMKRIIGGRNEVVIVSNRHKRTSSWRVVDTIFHACEKTFNIVNFKHEMRLLESSAPGIREELEPIGFAKWSRAYSPRRRYNVMTTNISESLNSAMLKAKELPICSMLEVLRMMLQIWFFERRNEVDYQVTNFTKTIEGTLRDQIERSRSMKVNSVNNMKYQAIDETSQYVIYLPTKHFEFTMKHLSIKLLRGRMTMDIISSGIVGRPKKVRIPSRMKFKRRIKCGRYGRVGHNCKRFNFKF</sequence>
<comment type="caution">
    <text evidence="2">The sequence shown here is derived from an EMBL/GenBank/DDBJ whole genome shotgun (WGS) entry which is preliminary data.</text>
</comment>
<dbReference type="AlphaFoldDB" id="A0A5D3DTY1"/>
<protein>
    <submittedName>
        <fullName evidence="2">Protein FAR1-RELATED SEQUENCE 3-like</fullName>
    </submittedName>
</protein>
<evidence type="ECO:0000313" key="2">
    <source>
        <dbReference type="EMBL" id="TYK26962.1"/>
    </source>
</evidence>
<dbReference type="Pfam" id="PF10551">
    <property type="entry name" value="MULE"/>
    <property type="match status" value="1"/>
</dbReference>
<gene>
    <name evidence="2" type="ORF">E5676_scaffold322G00240</name>
</gene>
<organism evidence="2 3">
    <name type="scientific">Cucumis melo var. makuwa</name>
    <name type="common">Oriental melon</name>
    <dbReference type="NCBI Taxonomy" id="1194695"/>
    <lineage>
        <taxon>Eukaryota</taxon>
        <taxon>Viridiplantae</taxon>
        <taxon>Streptophyta</taxon>
        <taxon>Embryophyta</taxon>
        <taxon>Tracheophyta</taxon>
        <taxon>Spermatophyta</taxon>
        <taxon>Magnoliopsida</taxon>
        <taxon>eudicotyledons</taxon>
        <taxon>Gunneridae</taxon>
        <taxon>Pentapetalae</taxon>
        <taxon>rosids</taxon>
        <taxon>fabids</taxon>
        <taxon>Cucurbitales</taxon>
        <taxon>Cucurbitaceae</taxon>
        <taxon>Benincaseae</taxon>
        <taxon>Cucumis</taxon>
    </lineage>
</organism>
<dbReference type="PANTHER" id="PTHR31973">
    <property type="entry name" value="POLYPROTEIN, PUTATIVE-RELATED"/>
    <property type="match status" value="1"/>
</dbReference>
<evidence type="ECO:0000313" key="3">
    <source>
        <dbReference type="Proteomes" id="UP000321947"/>
    </source>
</evidence>
<dbReference type="EMBL" id="SSTD01003209">
    <property type="protein sequence ID" value="TYK26962.1"/>
    <property type="molecule type" value="Genomic_DNA"/>
</dbReference>
<feature type="domain" description="MULE transposase" evidence="1">
    <location>
        <begin position="48"/>
        <end position="119"/>
    </location>
</feature>
<accession>A0A5D3DTY1</accession>
<dbReference type="InterPro" id="IPR018289">
    <property type="entry name" value="MULE_transposase_dom"/>
</dbReference>
<reference evidence="2 3" key="1">
    <citation type="submission" date="2019-08" db="EMBL/GenBank/DDBJ databases">
        <title>Draft genome sequences of two oriental melons (Cucumis melo L. var makuwa).</title>
        <authorList>
            <person name="Kwon S.-Y."/>
        </authorList>
    </citation>
    <scope>NUCLEOTIDE SEQUENCE [LARGE SCALE GENOMIC DNA]</scope>
    <source>
        <strain evidence="3">cv. Chang Bougi</strain>
        <tissue evidence="2">Leaf</tissue>
    </source>
</reference>
<evidence type="ECO:0000259" key="1">
    <source>
        <dbReference type="Pfam" id="PF10551"/>
    </source>
</evidence>
<name>A0A5D3DTY1_CUCMM</name>
<dbReference type="Proteomes" id="UP000321947">
    <property type="component" value="Unassembled WGS sequence"/>
</dbReference>
<dbReference type="PANTHER" id="PTHR31973:SF113">
    <property type="entry name" value="PROTEIN FAR1-RELATED SEQUENCE 5-LIKE"/>
    <property type="match status" value="1"/>
</dbReference>